<dbReference type="GO" id="GO:0016020">
    <property type="term" value="C:membrane"/>
    <property type="evidence" value="ECO:0007669"/>
    <property type="project" value="TreeGrafter"/>
</dbReference>
<dbReference type="EMBL" id="JARTCD010000033">
    <property type="protein sequence ID" value="KAJ8657229.1"/>
    <property type="molecule type" value="Genomic_DNA"/>
</dbReference>
<dbReference type="GeneID" id="83214454"/>
<evidence type="ECO:0000259" key="3">
    <source>
        <dbReference type="Pfam" id="PF06011"/>
    </source>
</evidence>
<sequence>MQISFPLLDIGARYELMMEGSTPVVCVEVAPVGYINHEWQKVFLYMPLSLIALAAFVTLLAILSFSDGSRYYDFFVAVMVIQSSGITMDDAIAYAQFVFAAGTLNLAYPQFYALFTANFAWSWLLFSPSWLHHILDPDAKDVGVAASTNLTHLANVMEIDLRALFLTSILFFGICLVVLVLICLTIWICYEILAVSNPYRFSGNRRKLGSVCIGWIIQLTTIAYLPLTALSFYQLMVPGPWYLTALSSFMLAGVLFGVYSRIVILVTQRHGTSSDPSFLLRYGQLYTPLRRDTFYFFIIVQLHRLLLGGMIGLFQMSGEAQTGVLLIMDIAMLALYATLSPYVDRVANFLAVLTAAVRSIVDALNVLFLASIALTDRQKQYVAYTQVVLHFVVFAVYLGIHLSRLLMILLGGCYGYGSCWRRPNYRGRNHNQHLAFGQQQHQQQHTQPTIASQHEEQPFASSLIASQSPRRSVLIQDPNTSHSTTTTSSPSSFTSFTEDP</sequence>
<dbReference type="PANTHER" id="PTHR31145:SF6">
    <property type="entry name" value="INTEGRAL MEMBRANE PROTEIN (AFU_ORTHOLOGUE AFUA_7G01610)"/>
    <property type="match status" value="1"/>
</dbReference>
<name>A0AAD7XU92_9FUNG</name>
<evidence type="ECO:0000256" key="1">
    <source>
        <dbReference type="SAM" id="MobiDB-lite"/>
    </source>
</evidence>
<dbReference type="PANTHER" id="PTHR31145">
    <property type="entry name" value="INTEGRAL MEMBRANE PROTEIN (AFU_ORTHOLOGUE AFUA_7G01610)"/>
    <property type="match status" value="1"/>
</dbReference>
<evidence type="ECO:0000313" key="4">
    <source>
        <dbReference type="EMBL" id="KAJ8657229.1"/>
    </source>
</evidence>
<keyword evidence="2" id="KW-0812">Transmembrane</keyword>
<feature type="compositionally biased region" description="Low complexity" evidence="1">
    <location>
        <begin position="480"/>
        <end position="500"/>
    </location>
</feature>
<reference evidence="4 5" key="1">
    <citation type="submission" date="2023-03" db="EMBL/GenBank/DDBJ databases">
        <title>Genome sequence of Lichtheimia ornata CBS 291.66.</title>
        <authorList>
            <person name="Mohabir J.T."/>
            <person name="Shea T.P."/>
            <person name="Kurbessoian T."/>
            <person name="Berby B."/>
            <person name="Fontaine J."/>
            <person name="Livny J."/>
            <person name="Gnirke A."/>
            <person name="Stajich J.E."/>
            <person name="Cuomo C.A."/>
        </authorList>
    </citation>
    <scope>NUCLEOTIDE SEQUENCE [LARGE SCALE GENOMIC DNA]</scope>
    <source>
        <strain evidence="4">CBS 291.66</strain>
    </source>
</reference>
<dbReference type="InterPro" id="IPR010308">
    <property type="entry name" value="TRP_C"/>
</dbReference>
<keyword evidence="2" id="KW-1133">Transmembrane helix</keyword>
<feature type="transmembrane region" description="Helical" evidence="2">
    <location>
        <begin position="111"/>
        <end position="131"/>
    </location>
</feature>
<evidence type="ECO:0000256" key="2">
    <source>
        <dbReference type="SAM" id="Phobius"/>
    </source>
</evidence>
<dbReference type="RefSeq" id="XP_058342142.1">
    <property type="nucleotide sequence ID" value="XM_058487065.1"/>
</dbReference>
<dbReference type="AlphaFoldDB" id="A0AAD7XU92"/>
<feature type="domain" description="TRP C-terminal" evidence="3">
    <location>
        <begin position="149"/>
        <end position="400"/>
    </location>
</feature>
<feature type="transmembrane region" description="Helical" evidence="2">
    <location>
        <begin position="211"/>
        <end position="233"/>
    </location>
</feature>
<keyword evidence="2" id="KW-0472">Membrane</keyword>
<dbReference type="Pfam" id="PF06011">
    <property type="entry name" value="TRP"/>
    <property type="match status" value="1"/>
</dbReference>
<organism evidence="4 5">
    <name type="scientific">Lichtheimia ornata</name>
    <dbReference type="NCBI Taxonomy" id="688661"/>
    <lineage>
        <taxon>Eukaryota</taxon>
        <taxon>Fungi</taxon>
        <taxon>Fungi incertae sedis</taxon>
        <taxon>Mucoromycota</taxon>
        <taxon>Mucoromycotina</taxon>
        <taxon>Mucoromycetes</taxon>
        <taxon>Mucorales</taxon>
        <taxon>Lichtheimiaceae</taxon>
        <taxon>Lichtheimia</taxon>
    </lineage>
</organism>
<proteinExistence type="predicted"/>
<accession>A0AAD7XU92</accession>
<feature type="transmembrane region" description="Helical" evidence="2">
    <location>
        <begin position="42"/>
        <end position="62"/>
    </location>
</feature>
<keyword evidence="5" id="KW-1185">Reference proteome</keyword>
<dbReference type="Proteomes" id="UP001234581">
    <property type="component" value="Unassembled WGS sequence"/>
</dbReference>
<feature type="transmembrane region" description="Helical" evidence="2">
    <location>
        <begin position="320"/>
        <end position="339"/>
    </location>
</feature>
<dbReference type="GO" id="GO:0055085">
    <property type="term" value="P:transmembrane transport"/>
    <property type="evidence" value="ECO:0007669"/>
    <property type="project" value="TreeGrafter"/>
</dbReference>
<protein>
    <recommendedName>
        <fullName evidence="3">TRP C-terminal domain-containing protein</fullName>
    </recommendedName>
</protein>
<feature type="transmembrane region" description="Helical" evidence="2">
    <location>
        <begin position="381"/>
        <end position="400"/>
    </location>
</feature>
<comment type="caution">
    <text evidence="4">The sequence shown here is derived from an EMBL/GenBank/DDBJ whole genome shotgun (WGS) entry which is preliminary data.</text>
</comment>
<feature type="transmembrane region" description="Helical" evidence="2">
    <location>
        <begin position="163"/>
        <end position="190"/>
    </location>
</feature>
<evidence type="ECO:0000313" key="5">
    <source>
        <dbReference type="Proteomes" id="UP001234581"/>
    </source>
</evidence>
<gene>
    <name evidence="4" type="ORF">O0I10_007045</name>
</gene>
<dbReference type="InterPro" id="IPR040241">
    <property type="entry name" value="TRP_Flc/Pkd2-like"/>
</dbReference>
<feature type="transmembrane region" description="Helical" evidence="2">
    <location>
        <begin position="346"/>
        <end position="375"/>
    </location>
</feature>
<feature type="region of interest" description="Disordered" evidence="1">
    <location>
        <begin position="465"/>
        <end position="500"/>
    </location>
</feature>
<feature type="transmembrane region" description="Helical" evidence="2">
    <location>
        <begin position="294"/>
        <end position="314"/>
    </location>
</feature>
<feature type="transmembrane region" description="Helical" evidence="2">
    <location>
        <begin position="239"/>
        <end position="259"/>
    </location>
</feature>